<keyword evidence="2" id="KW-1003">Cell membrane</keyword>
<evidence type="ECO:0000256" key="5">
    <source>
        <dbReference type="ARBA" id="ARBA00023136"/>
    </source>
</evidence>
<organism evidence="10 11">
    <name type="scientific">Rhodanobacter glycinis</name>
    <dbReference type="NCBI Taxonomy" id="582702"/>
    <lineage>
        <taxon>Bacteria</taxon>
        <taxon>Pseudomonadati</taxon>
        <taxon>Pseudomonadota</taxon>
        <taxon>Gammaproteobacteria</taxon>
        <taxon>Lysobacterales</taxon>
        <taxon>Rhodanobacteraceae</taxon>
        <taxon>Rhodanobacter</taxon>
    </lineage>
</organism>
<dbReference type="RefSeq" id="WP_092702251.1">
    <property type="nucleotide sequence ID" value="NZ_FOSR01000003.1"/>
</dbReference>
<evidence type="ECO:0000313" key="10">
    <source>
        <dbReference type="EMBL" id="SFK52395.1"/>
    </source>
</evidence>
<keyword evidence="5 7" id="KW-0472">Membrane</keyword>
<dbReference type="InterPro" id="IPR025857">
    <property type="entry name" value="MacB_PCD"/>
</dbReference>
<keyword evidence="3 7" id="KW-0812">Transmembrane</keyword>
<evidence type="ECO:0000256" key="3">
    <source>
        <dbReference type="ARBA" id="ARBA00022692"/>
    </source>
</evidence>
<comment type="similarity">
    <text evidence="6">Belongs to the ABC-4 integral membrane protein family.</text>
</comment>
<keyword evidence="4 7" id="KW-1133">Transmembrane helix</keyword>
<feature type="transmembrane region" description="Helical" evidence="7">
    <location>
        <begin position="15"/>
        <end position="38"/>
    </location>
</feature>
<evidence type="ECO:0000256" key="6">
    <source>
        <dbReference type="ARBA" id="ARBA00038076"/>
    </source>
</evidence>
<dbReference type="AlphaFoldDB" id="A0A1I4A7R6"/>
<feature type="transmembrane region" description="Helical" evidence="7">
    <location>
        <begin position="371"/>
        <end position="390"/>
    </location>
</feature>
<dbReference type="InterPro" id="IPR003838">
    <property type="entry name" value="ABC3_permease_C"/>
</dbReference>
<dbReference type="Proteomes" id="UP000198725">
    <property type="component" value="Unassembled WGS sequence"/>
</dbReference>
<reference evidence="11" key="1">
    <citation type="submission" date="2016-10" db="EMBL/GenBank/DDBJ databases">
        <authorList>
            <person name="Varghese N."/>
            <person name="Submissions S."/>
        </authorList>
    </citation>
    <scope>NUCLEOTIDE SEQUENCE [LARGE SCALE GENOMIC DNA]</scope>
    <source>
        <strain evidence="11">MO64</strain>
    </source>
</reference>
<dbReference type="GO" id="GO:0022857">
    <property type="term" value="F:transmembrane transporter activity"/>
    <property type="evidence" value="ECO:0007669"/>
    <property type="project" value="TreeGrafter"/>
</dbReference>
<accession>A0A1I4A7R6</accession>
<evidence type="ECO:0000256" key="2">
    <source>
        <dbReference type="ARBA" id="ARBA00022475"/>
    </source>
</evidence>
<evidence type="ECO:0000256" key="4">
    <source>
        <dbReference type="ARBA" id="ARBA00022989"/>
    </source>
</evidence>
<sequence>MHFRHILSALGRHRIAVCLLVLEIAFSCAVVCNALFLIGTRLERMQRPTGVDERHIGQVHVRSVSATSPEAIMAQTRTDLAALRALPNVVNASIVNQTLFGHSFSASGVSLSDAPQAPTIHVTQYFGNAQLPDTLGLKLAGGRWFKLDEFVSDEQLEGEGATVPVIITRALAEHFFPGRSAVGKVIYAFGTNRIVGVVDRLVQPRDYGTAESYEYAMLFPVDLPYAQGTYLLRVKESEQRGEVIRSALHALKTDGPLRLVSPKDATTLEAARAKYYRNDRAMAWMLVGVCLLLLIVTAVGIVGLTSFWVAQRRRQIGIRRAIGATRGDILRYFQTENFLIATFGIALGMALAYGLNLLLMLHYELGHLPAWYFPVGAVTLWAISQIAVLGPALRASNVPPVVATRSV</sequence>
<comment type="subcellular location">
    <subcellularLocation>
        <location evidence="1">Cell membrane</location>
        <topology evidence="1">Multi-pass membrane protein</topology>
    </subcellularLocation>
</comment>
<feature type="domain" description="ABC3 transporter permease C-terminal" evidence="8">
    <location>
        <begin position="290"/>
        <end position="400"/>
    </location>
</feature>
<evidence type="ECO:0000259" key="9">
    <source>
        <dbReference type="Pfam" id="PF12704"/>
    </source>
</evidence>
<feature type="transmembrane region" description="Helical" evidence="7">
    <location>
        <begin position="338"/>
        <end position="359"/>
    </location>
</feature>
<proteinExistence type="inferred from homology"/>
<gene>
    <name evidence="10" type="ORF">SAMN05192579_103297</name>
</gene>
<dbReference type="Pfam" id="PF02687">
    <property type="entry name" value="FtsX"/>
    <property type="match status" value="1"/>
</dbReference>
<evidence type="ECO:0000256" key="7">
    <source>
        <dbReference type="SAM" id="Phobius"/>
    </source>
</evidence>
<evidence type="ECO:0000256" key="1">
    <source>
        <dbReference type="ARBA" id="ARBA00004651"/>
    </source>
</evidence>
<dbReference type="EMBL" id="FOSR01000003">
    <property type="protein sequence ID" value="SFK52395.1"/>
    <property type="molecule type" value="Genomic_DNA"/>
</dbReference>
<dbReference type="GO" id="GO:0005886">
    <property type="term" value="C:plasma membrane"/>
    <property type="evidence" value="ECO:0007669"/>
    <property type="project" value="UniProtKB-SubCell"/>
</dbReference>
<dbReference type="PANTHER" id="PTHR30572">
    <property type="entry name" value="MEMBRANE COMPONENT OF TRANSPORTER-RELATED"/>
    <property type="match status" value="1"/>
</dbReference>
<feature type="domain" description="MacB-like periplasmic core" evidence="9">
    <location>
        <begin position="55"/>
        <end position="237"/>
    </location>
</feature>
<dbReference type="PANTHER" id="PTHR30572:SF4">
    <property type="entry name" value="ABC TRANSPORTER PERMEASE YTRF"/>
    <property type="match status" value="1"/>
</dbReference>
<keyword evidence="11" id="KW-1185">Reference proteome</keyword>
<dbReference type="InterPro" id="IPR050250">
    <property type="entry name" value="Macrolide_Exporter_MacB"/>
</dbReference>
<evidence type="ECO:0000259" key="8">
    <source>
        <dbReference type="Pfam" id="PF02687"/>
    </source>
</evidence>
<dbReference type="Pfam" id="PF12704">
    <property type="entry name" value="MacB_PCD"/>
    <property type="match status" value="1"/>
</dbReference>
<protein>
    <submittedName>
        <fullName evidence="10">Putative ABC transport system permease protein</fullName>
    </submittedName>
</protein>
<evidence type="ECO:0000313" key="11">
    <source>
        <dbReference type="Proteomes" id="UP000198725"/>
    </source>
</evidence>
<feature type="transmembrane region" description="Helical" evidence="7">
    <location>
        <begin position="282"/>
        <end position="310"/>
    </location>
</feature>
<name>A0A1I4A7R6_9GAMM</name>